<sequence>MTFNTKIITLATTIFLLLSACTSGQKSTDSALSQESAIRSKIQTIDSQLLSSQSDEKKRSSLLMEKAKLLIQIESYKEATVVLKEIQNSKEGKGLEHLDHYLGTAYLGINDTENAIVHFRKSESVDKNYESTTRRKMYAKALYQEEKYGLALGILGRASREKDFEKDILFYETVANSFMRIKEFKRCQMVLEEGLQKFPESPVLKEIQEQLSQVLPR</sequence>
<protein>
    <submittedName>
        <fullName evidence="1">Putative lipoprotein</fullName>
    </submittedName>
</protein>
<dbReference type="OrthoDB" id="340884at2"/>
<keyword evidence="1" id="KW-0449">Lipoprotein</keyword>
<dbReference type="SUPFAM" id="SSF48452">
    <property type="entry name" value="TPR-like"/>
    <property type="match status" value="1"/>
</dbReference>
<dbReference type="AlphaFoldDB" id="M6CFC4"/>
<proteinExistence type="predicted"/>
<dbReference type="RefSeq" id="WP_017810197.1">
    <property type="nucleotide sequence ID" value="NZ_ANIK01000123.1"/>
</dbReference>
<accession>M6CFC4</accession>
<dbReference type="PROSITE" id="PS51257">
    <property type="entry name" value="PROKAR_LIPOPROTEIN"/>
    <property type="match status" value="1"/>
</dbReference>
<dbReference type="NCBIfam" id="NF047481">
    <property type="entry name" value="lipo_LIC12587"/>
    <property type="match status" value="1"/>
</dbReference>
<dbReference type="EMBL" id="ANIK01000123">
    <property type="protein sequence ID" value="EMJ90577.1"/>
    <property type="molecule type" value="Genomic_DNA"/>
</dbReference>
<evidence type="ECO:0000313" key="2">
    <source>
        <dbReference type="Proteomes" id="UP000011988"/>
    </source>
</evidence>
<dbReference type="InterPro" id="IPR011990">
    <property type="entry name" value="TPR-like_helical_dom_sf"/>
</dbReference>
<gene>
    <name evidence="1" type="ORF">LEP1GSC194_3912</name>
</gene>
<dbReference type="Gene3D" id="1.25.40.10">
    <property type="entry name" value="Tetratricopeptide repeat domain"/>
    <property type="match status" value="1"/>
</dbReference>
<organism evidence="1 2">
    <name type="scientific">Leptospira alstonii serovar Sichuan str. 79601</name>
    <dbReference type="NCBI Taxonomy" id="1218565"/>
    <lineage>
        <taxon>Bacteria</taxon>
        <taxon>Pseudomonadati</taxon>
        <taxon>Spirochaetota</taxon>
        <taxon>Spirochaetia</taxon>
        <taxon>Leptospirales</taxon>
        <taxon>Leptospiraceae</taxon>
        <taxon>Leptospira</taxon>
    </lineage>
</organism>
<reference evidence="1 2" key="1">
    <citation type="submission" date="2013-01" db="EMBL/GenBank/DDBJ databases">
        <authorList>
            <person name="Harkins D.M."/>
            <person name="Durkin A.S."/>
            <person name="Brinkac L.M."/>
            <person name="Haft D.H."/>
            <person name="Selengut J.D."/>
            <person name="Sanka R."/>
            <person name="DePew J."/>
            <person name="Purushe J."/>
            <person name="Galloway R.L."/>
            <person name="Vinetz J.M."/>
            <person name="Sutton G.G."/>
            <person name="Nierman W.C."/>
            <person name="Fouts D.E."/>
        </authorList>
    </citation>
    <scope>NUCLEOTIDE SEQUENCE [LARGE SCALE GENOMIC DNA]</scope>
    <source>
        <strain evidence="1 2">79601</strain>
    </source>
</reference>
<dbReference type="Proteomes" id="UP000011988">
    <property type="component" value="Unassembled WGS sequence"/>
</dbReference>
<dbReference type="PATRIC" id="fig|1218565.3.peg.4580"/>
<comment type="caution">
    <text evidence="1">The sequence shown here is derived from an EMBL/GenBank/DDBJ whole genome shotgun (WGS) entry which is preliminary data.</text>
</comment>
<evidence type="ECO:0000313" key="1">
    <source>
        <dbReference type="EMBL" id="EMJ90577.1"/>
    </source>
</evidence>
<name>M6CFC4_9LEPT</name>